<dbReference type="GO" id="GO:0019154">
    <property type="term" value="F:glycolate dehydrogenase activity"/>
    <property type="evidence" value="ECO:0007669"/>
    <property type="project" value="UniProtKB-EC"/>
</dbReference>
<keyword evidence="1 6" id="KW-0004">4Fe-4S</keyword>
<accession>A0A7M2YZI7</accession>
<dbReference type="OrthoDB" id="9770306at2"/>
<feature type="domain" description="4Fe-4S ferredoxin-type" evidence="7">
    <location>
        <begin position="5"/>
        <end position="35"/>
    </location>
</feature>
<evidence type="ECO:0000256" key="5">
    <source>
        <dbReference type="ARBA" id="ARBA00023014"/>
    </source>
</evidence>
<evidence type="ECO:0000256" key="6">
    <source>
        <dbReference type="PIRNR" id="PIRNR000139"/>
    </source>
</evidence>
<comment type="cofactor">
    <cofactor evidence="6">
        <name>[4Fe-4S] cluster</name>
        <dbReference type="ChEBI" id="CHEBI:49883"/>
    </cofactor>
    <text evidence="6">Binds 2 [4Fe-4S] clusters.</text>
</comment>
<feature type="domain" description="4Fe-4S ferredoxin-type" evidence="7">
    <location>
        <begin position="57"/>
        <end position="80"/>
    </location>
</feature>
<evidence type="ECO:0000313" key="9">
    <source>
        <dbReference type="Proteomes" id="UP000254134"/>
    </source>
</evidence>
<keyword evidence="4 6" id="KW-0408">Iron</keyword>
<reference evidence="8 9" key="1">
    <citation type="submission" date="2018-07" db="EMBL/GenBank/DDBJ databases">
        <title>High-quality-draft genome sequence of Gaiella occulta.</title>
        <authorList>
            <person name="Severino R."/>
            <person name="Froufe H.J.C."/>
            <person name="Rainey F.A."/>
            <person name="Barroso C."/>
            <person name="Albuquerque L."/>
            <person name="Lobo-Da-Cunha A."/>
            <person name="Da Costa M.S."/>
            <person name="Egas C."/>
        </authorList>
    </citation>
    <scope>NUCLEOTIDE SEQUENCE [LARGE SCALE GENOMIC DNA]</scope>
    <source>
        <strain evidence="8 9">F2-233</strain>
    </source>
</reference>
<dbReference type="PROSITE" id="PS51379">
    <property type="entry name" value="4FE4S_FER_2"/>
    <property type="match status" value="2"/>
</dbReference>
<proteinExistence type="predicted"/>
<dbReference type="Pfam" id="PF13183">
    <property type="entry name" value="Fer4_8"/>
    <property type="match status" value="1"/>
</dbReference>
<dbReference type="InterPro" id="IPR004017">
    <property type="entry name" value="Cys_rich_dom"/>
</dbReference>
<evidence type="ECO:0000259" key="7">
    <source>
        <dbReference type="PROSITE" id="PS51379"/>
    </source>
</evidence>
<name>A0A7M2YZI7_9ACTN</name>
<dbReference type="InterPro" id="IPR017896">
    <property type="entry name" value="4Fe4S_Fe-S-bd"/>
</dbReference>
<comment type="caution">
    <text evidence="8">The sequence shown here is derived from an EMBL/GenBank/DDBJ whole genome shotgun (WGS) entry which is preliminary data.</text>
</comment>
<keyword evidence="2 6" id="KW-0479">Metal-binding</keyword>
<protein>
    <recommendedName>
        <fullName evidence="6">Glycolate oxidase iron-sulfur subunit</fullName>
        <ecNumber evidence="6">1.1.99.14</ecNumber>
    </recommendedName>
</protein>
<dbReference type="RefSeq" id="WP_114795747.1">
    <property type="nucleotide sequence ID" value="NZ_QQZY01000002.1"/>
</dbReference>
<evidence type="ECO:0000256" key="2">
    <source>
        <dbReference type="ARBA" id="ARBA00022723"/>
    </source>
</evidence>
<dbReference type="AlphaFoldDB" id="A0A7M2YZI7"/>
<comment type="function">
    <text evidence="6">Component of a complex that catalyzes the oxidation of glycolate to glyoxylate.</text>
</comment>
<dbReference type="PANTHER" id="PTHR32479:SF17">
    <property type="entry name" value="GLYCOLATE OXIDASE IRON-SULFUR SUBUNIT"/>
    <property type="match status" value="1"/>
</dbReference>
<dbReference type="SUPFAM" id="SSF46548">
    <property type="entry name" value="alpha-helical ferredoxin"/>
    <property type="match status" value="1"/>
</dbReference>
<dbReference type="Proteomes" id="UP000254134">
    <property type="component" value="Unassembled WGS sequence"/>
</dbReference>
<dbReference type="Pfam" id="PF02754">
    <property type="entry name" value="CCG"/>
    <property type="match status" value="2"/>
</dbReference>
<sequence>MSAAPDVLRSLASDCVHCGFCLPTCPTYLLWSEEMDSPRGRIQLIEAHLDGEIGLSPTAVTHFDRCLGCMACVTACPSGVQYDRLIEATRGTIEAEVRRPPGERLVRSLLFRLLPYPRRMAPALRLAPLGRALPLPGRLGAMTEIAPPWRSTEAPAAITPARGETRGRVAILTGCVQAVVFGSVNAATARVLAADGYEVAAPPQGCCGALSMHAGRLEEGRAFSRRVIEALEGVDTVVVNASGCGSHLRELGHVLGDDPAWAERAAAFSARVRDLGEFLTGVEPRAPRHPLNLKVAMQDSCHLRHAQRLPLSSAASLARIPGLEVVEPAEQDICCGSAGIYNVTQPHAARQLGDRKAAHVLATGAHVYASANPGCLVQVATALRRQKQPLPALHPIELVDASIRNLGAAGLLRRARR</sequence>
<comment type="catalytic activity">
    <reaction evidence="6">
        <text>(R)-lactate + A = pyruvate + AH2</text>
        <dbReference type="Rhea" id="RHEA:15089"/>
        <dbReference type="ChEBI" id="CHEBI:13193"/>
        <dbReference type="ChEBI" id="CHEBI:15361"/>
        <dbReference type="ChEBI" id="CHEBI:16004"/>
        <dbReference type="ChEBI" id="CHEBI:17499"/>
    </reaction>
</comment>
<dbReference type="GO" id="GO:0051539">
    <property type="term" value="F:4 iron, 4 sulfur cluster binding"/>
    <property type="evidence" value="ECO:0007669"/>
    <property type="project" value="UniProtKB-UniRule"/>
</dbReference>
<dbReference type="InterPro" id="IPR017900">
    <property type="entry name" value="4Fe4S_Fe_S_CS"/>
</dbReference>
<organism evidence="8 9">
    <name type="scientific">Gaiella occulta</name>
    <dbReference type="NCBI Taxonomy" id="1002870"/>
    <lineage>
        <taxon>Bacteria</taxon>
        <taxon>Bacillati</taxon>
        <taxon>Actinomycetota</taxon>
        <taxon>Thermoleophilia</taxon>
        <taxon>Gaiellales</taxon>
        <taxon>Gaiellaceae</taxon>
        <taxon>Gaiella</taxon>
    </lineage>
</organism>
<reference evidence="9" key="2">
    <citation type="journal article" date="2019" name="MicrobiologyOpen">
        <title>High-quality draft genome sequence of Gaiella occulta isolated from a 150 meter deep mineral water borehole and comparison with the genome sequences of other deep-branching lineages of the phylum Actinobacteria.</title>
        <authorList>
            <person name="Severino R."/>
            <person name="Froufe H.J.C."/>
            <person name="Barroso C."/>
            <person name="Albuquerque L."/>
            <person name="Lobo-da-Cunha A."/>
            <person name="da Costa M.S."/>
            <person name="Egas C."/>
        </authorList>
    </citation>
    <scope>NUCLEOTIDE SEQUENCE [LARGE SCALE GENOMIC DNA]</scope>
    <source>
        <strain evidence="9">F2-233</strain>
    </source>
</reference>
<keyword evidence="9" id="KW-1185">Reference proteome</keyword>
<keyword evidence="3" id="KW-0677">Repeat</keyword>
<evidence type="ECO:0000313" key="8">
    <source>
        <dbReference type="EMBL" id="RDI75557.1"/>
    </source>
</evidence>
<dbReference type="PROSITE" id="PS00198">
    <property type="entry name" value="4FE4S_FER_1"/>
    <property type="match status" value="1"/>
</dbReference>
<dbReference type="PIRSF" id="PIRSF000139">
    <property type="entry name" value="Glc_ox_4Fe-4S"/>
    <property type="match status" value="1"/>
</dbReference>
<evidence type="ECO:0000256" key="4">
    <source>
        <dbReference type="ARBA" id="ARBA00023004"/>
    </source>
</evidence>
<keyword evidence="6" id="KW-0249">Electron transport</keyword>
<dbReference type="PANTHER" id="PTHR32479">
    <property type="entry name" value="GLYCOLATE OXIDASE IRON-SULFUR SUBUNIT"/>
    <property type="match status" value="1"/>
</dbReference>
<dbReference type="InterPro" id="IPR012257">
    <property type="entry name" value="Glc_ox_4Fe-4S"/>
</dbReference>
<dbReference type="InterPro" id="IPR009051">
    <property type="entry name" value="Helical_ferredxn"/>
</dbReference>
<gene>
    <name evidence="8" type="ORF">Gocc_1355</name>
</gene>
<keyword evidence="6" id="KW-0813">Transport</keyword>
<dbReference type="GO" id="GO:0046872">
    <property type="term" value="F:metal ion binding"/>
    <property type="evidence" value="ECO:0007669"/>
    <property type="project" value="UniProtKB-UniRule"/>
</dbReference>
<dbReference type="EMBL" id="QQZY01000002">
    <property type="protein sequence ID" value="RDI75557.1"/>
    <property type="molecule type" value="Genomic_DNA"/>
</dbReference>
<evidence type="ECO:0000256" key="1">
    <source>
        <dbReference type="ARBA" id="ARBA00022485"/>
    </source>
</evidence>
<evidence type="ECO:0000256" key="3">
    <source>
        <dbReference type="ARBA" id="ARBA00022737"/>
    </source>
</evidence>
<dbReference type="Gene3D" id="1.10.1060.10">
    <property type="entry name" value="Alpha-helical ferredoxin"/>
    <property type="match status" value="1"/>
</dbReference>
<comment type="catalytic activity">
    <reaction evidence="6">
        <text>glycolate + A = glyoxylate + AH2</text>
        <dbReference type="Rhea" id="RHEA:21264"/>
        <dbReference type="ChEBI" id="CHEBI:13193"/>
        <dbReference type="ChEBI" id="CHEBI:17499"/>
        <dbReference type="ChEBI" id="CHEBI:29805"/>
        <dbReference type="ChEBI" id="CHEBI:36655"/>
        <dbReference type="EC" id="1.1.99.14"/>
    </reaction>
</comment>
<keyword evidence="5 6" id="KW-0411">Iron-sulfur</keyword>
<dbReference type="EC" id="1.1.99.14" evidence="6"/>